<gene>
    <name evidence="1" type="ORF">ASPGLDRAFT_51088</name>
</gene>
<sequence length="96" mass="11000">MSAFLIVVYYFSIEAYEKFGKGEDFENMVKPKLSEKGATDFTEPISITEKIPIQNALYFTAPDDALDELKTFEEMGYDELGFGEFAEYVKVLIEKD</sequence>
<evidence type="ECO:0000313" key="2">
    <source>
        <dbReference type="Proteomes" id="UP000184300"/>
    </source>
</evidence>
<dbReference type="Proteomes" id="UP000184300">
    <property type="component" value="Unassembled WGS sequence"/>
</dbReference>
<dbReference type="GeneID" id="34463716"/>
<reference evidence="2" key="1">
    <citation type="journal article" date="2017" name="Genome Biol.">
        <title>Comparative genomics reveals high biological diversity and specific adaptations in the industrially and medically important fungal genus Aspergillus.</title>
        <authorList>
            <person name="de Vries R.P."/>
            <person name="Riley R."/>
            <person name="Wiebenga A."/>
            <person name="Aguilar-Osorio G."/>
            <person name="Amillis S."/>
            <person name="Uchima C.A."/>
            <person name="Anderluh G."/>
            <person name="Asadollahi M."/>
            <person name="Askin M."/>
            <person name="Barry K."/>
            <person name="Battaglia E."/>
            <person name="Bayram O."/>
            <person name="Benocci T."/>
            <person name="Braus-Stromeyer S.A."/>
            <person name="Caldana C."/>
            <person name="Canovas D."/>
            <person name="Cerqueira G.C."/>
            <person name="Chen F."/>
            <person name="Chen W."/>
            <person name="Choi C."/>
            <person name="Clum A."/>
            <person name="Dos Santos R.A."/>
            <person name="Damasio A.R."/>
            <person name="Diallinas G."/>
            <person name="Emri T."/>
            <person name="Fekete E."/>
            <person name="Flipphi M."/>
            <person name="Freyberg S."/>
            <person name="Gallo A."/>
            <person name="Gournas C."/>
            <person name="Habgood R."/>
            <person name="Hainaut M."/>
            <person name="Harispe M.L."/>
            <person name="Henrissat B."/>
            <person name="Hilden K.S."/>
            <person name="Hope R."/>
            <person name="Hossain A."/>
            <person name="Karabika E."/>
            <person name="Karaffa L."/>
            <person name="Karanyi Z."/>
            <person name="Krasevec N."/>
            <person name="Kuo A."/>
            <person name="Kusch H."/>
            <person name="LaButti K."/>
            <person name="Lagendijk E.L."/>
            <person name="Lapidus A."/>
            <person name="Levasseur A."/>
            <person name="Lindquist E."/>
            <person name="Lipzen A."/>
            <person name="Logrieco A.F."/>
            <person name="MacCabe A."/>
            <person name="Maekelae M.R."/>
            <person name="Malavazi I."/>
            <person name="Melin P."/>
            <person name="Meyer V."/>
            <person name="Mielnichuk N."/>
            <person name="Miskei M."/>
            <person name="Molnar A.P."/>
            <person name="Mule G."/>
            <person name="Ngan C.Y."/>
            <person name="Orejas M."/>
            <person name="Orosz E."/>
            <person name="Ouedraogo J.P."/>
            <person name="Overkamp K.M."/>
            <person name="Park H.-S."/>
            <person name="Perrone G."/>
            <person name="Piumi F."/>
            <person name="Punt P.J."/>
            <person name="Ram A.F."/>
            <person name="Ramon A."/>
            <person name="Rauscher S."/>
            <person name="Record E."/>
            <person name="Riano-Pachon D.M."/>
            <person name="Robert V."/>
            <person name="Roehrig J."/>
            <person name="Ruller R."/>
            <person name="Salamov A."/>
            <person name="Salih N.S."/>
            <person name="Samson R.A."/>
            <person name="Sandor E."/>
            <person name="Sanguinetti M."/>
            <person name="Schuetze T."/>
            <person name="Sepcic K."/>
            <person name="Shelest E."/>
            <person name="Sherlock G."/>
            <person name="Sophianopoulou V."/>
            <person name="Squina F.M."/>
            <person name="Sun H."/>
            <person name="Susca A."/>
            <person name="Todd R.B."/>
            <person name="Tsang A."/>
            <person name="Unkles S.E."/>
            <person name="van de Wiele N."/>
            <person name="van Rossen-Uffink D."/>
            <person name="Oliveira J.V."/>
            <person name="Vesth T.C."/>
            <person name="Visser J."/>
            <person name="Yu J.-H."/>
            <person name="Zhou M."/>
            <person name="Andersen M.R."/>
            <person name="Archer D.B."/>
            <person name="Baker S.E."/>
            <person name="Benoit I."/>
            <person name="Brakhage A.A."/>
            <person name="Braus G.H."/>
            <person name="Fischer R."/>
            <person name="Frisvad J.C."/>
            <person name="Goldman G.H."/>
            <person name="Houbraken J."/>
            <person name="Oakley B."/>
            <person name="Pocsi I."/>
            <person name="Scazzocchio C."/>
            <person name="Seiboth B."/>
            <person name="vanKuyk P.A."/>
            <person name="Wortman J."/>
            <person name="Dyer P.S."/>
            <person name="Grigoriev I.V."/>
        </authorList>
    </citation>
    <scope>NUCLEOTIDE SEQUENCE [LARGE SCALE GENOMIC DNA]</scope>
    <source>
        <strain evidence="2">CBS 516.65</strain>
    </source>
</reference>
<dbReference type="EMBL" id="KV878909">
    <property type="protein sequence ID" value="OJJ80683.1"/>
    <property type="molecule type" value="Genomic_DNA"/>
</dbReference>
<dbReference type="AlphaFoldDB" id="A0A1L9V9W5"/>
<keyword evidence="2" id="KW-1185">Reference proteome</keyword>
<organism evidence="1 2">
    <name type="scientific">Aspergillus glaucus CBS 516.65</name>
    <dbReference type="NCBI Taxonomy" id="1160497"/>
    <lineage>
        <taxon>Eukaryota</taxon>
        <taxon>Fungi</taxon>
        <taxon>Dikarya</taxon>
        <taxon>Ascomycota</taxon>
        <taxon>Pezizomycotina</taxon>
        <taxon>Eurotiomycetes</taxon>
        <taxon>Eurotiomycetidae</taxon>
        <taxon>Eurotiales</taxon>
        <taxon>Aspergillaceae</taxon>
        <taxon>Aspergillus</taxon>
        <taxon>Aspergillus subgen. Aspergillus</taxon>
    </lineage>
</organism>
<name>A0A1L9V9W5_ASPGL</name>
<evidence type="ECO:0000313" key="1">
    <source>
        <dbReference type="EMBL" id="OJJ80683.1"/>
    </source>
</evidence>
<accession>A0A1L9V9W5</accession>
<dbReference type="VEuPathDB" id="FungiDB:ASPGLDRAFT_51088"/>
<dbReference type="RefSeq" id="XP_022397381.1">
    <property type="nucleotide sequence ID" value="XM_022547455.1"/>
</dbReference>
<protein>
    <submittedName>
        <fullName evidence="1">Uncharacterized protein</fullName>
    </submittedName>
</protein>
<proteinExistence type="predicted"/>